<dbReference type="Proteomes" id="UP000432488">
    <property type="component" value="Unassembled WGS sequence"/>
</dbReference>
<proteinExistence type="predicted"/>
<evidence type="ECO:0000313" key="2">
    <source>
        <dbReference type="EMBL" id="KAB4086959.1"/>
    </source>
</evidence>
<evidence type="ECO:0000313" key="3">
    <source>
        <dbReference type="EMBL" id="KAB4233555.1"/>
    </source>
</evidence>
<dbReference type="EMBL" id="WCUV01000021">
    <property type="protein sequence ID" value="KAB4086959.1"/>
    <property type="molecule type" value="Genomic_DNA"/>
</dbReference>
<dbReference type="AlphaFoldDB" id="A0A139JVG1"/>
<accession>A0A139JVG1</accession>
<gene>
    <name evidence="5" type="ORF">DXD40_17940</name>
    <name evidence="3" type="ORF">GAP47_16130</name>
    <name evidence="2" type="ORF">GAQ56_20910</name>
    <name evidence="4" type="ORF">POY80_19580</name>
</gene>
<evidence type="ECO:0000313" key="8">
    <source>
        <dbReference type="Proteomes" id="UP000462376"/>
    </source>
</evidence>
<dbReference type="Pfam" id="PF01507">
    <property type="entry name" value="PAPS_reduct"/>
    <property type="match status" value="1"/>
</dbReference>
<evidence type="ECO:0000313" key="6">
    <source>
        <dbReference type="Proteomes" id="UP000260844"/>
    </source>
</evidence>
<dbReference type="Proteomes" id="UP000260844">
    <property type="component" value="Unassembled WGS sequence"/>
</dbReference>
<comment type="caution">
    <text evidence="3">The sequence shown here is derived from an EMBL/GenBank/DDBJ whole genome shotgun (WGS) entry which is preliminary data.</text>
</comment>
<feature type="domain" description="Phosphoadenosine phosphosulphate reductase" evidence="1">
    <location>
        <begin position="24"/>
        <end position="181"/>
    </location>
</feature>
<protein>
    <submittedName>
        <fullName evidence="3 5">Phosphoadenosine phosphosulfate reductase</fullName>
    </submittedName>
</protein>
<name>A0A139JVG1_BACUN</name>
<sequence>MNKYALTMQIIRSVRDKTDTAVLFYSAGGKDGIALLDMLAGVFDKVICYYMYLIPNLDHVQPYIKWAENHYKNVEVRKIRHFQRDYYDFWGFFREPDSSIKPRKIGEIEQFVREETGVMYGFSGMKGVDGYMKRMRLKKFAKTGYVTDKGMVYPLALWTNKEVLQYIRQSGLIQPFIYDANAISQGFTIDLNTMLLMRSKYPNDYKRILKEFPYSEKLIFDYEREQNNSTGK</sequence>
<dbReference type="Gene3D" id="3.40.50.620">
    <property type="entry name" value="HUPs"/>
    <property type="match status" value="1"/>
</dbReference>
<dbReference type="EMBL" id="JAQNQY010000037">
    <property type="protein sequence ID" value="MDC1754639.1"/>
    <property type="molecule type" value="Genomic_DNA"/>
</dbReference>
<dbReference type="InterPro" id="IPR014729">
    <property type="entry name" value="Rossmann-like_a/b/a_fold"/>
</dbReference>
<evidence type="ECO:0000313" key="4">
    <source>
        <dbReference type="EMBL" id="MDC1754639.1"/>
    </source>
</evidence>
<dbReference type="EMBL" id="WCTL01000016">
    <property type="protein sequence ID" value="KAB4233555.1"/>
    <property type="molecule type" value="Genomic_DNA"/>
</dbReference>
<organism evidence="3 8">
    <name type="scientific">Bacteroides uniformis</name>
    <dbReference type="NCBI Taxonomy" id="820"/>
    <lineage>
        <taxon>Bacteria</taxon>
        <taxon>Pseudomonadati</taxon>
        <taxon>Bacteroidota</taxon>
        <taxon>Bacteroidia</taxon>
        <taxon>Bacteroidales</taxon>
        <taxon>Bacteroidaceae</taxon>
        <taxon>Bacteroides</taxon>
    </lineage>
</organism>
<dbReference type="Proteomes" id="UP001218502">
    <property type="component" value="Unassembled WGS sequence"/>
</dbReference>
<dbReference type="Proteomes" id="UP000462376">
    <property type="component" value="Unassembled WGS sequence"/>
</dbReference>
<dbReference type="SUPFAM" id="SSF52402">
    <property type="entry name" value="Adenine nucleotide alpha hydrolases-like"/>
    <property type="match status" value="1"/>
</dbReference>
<evidence type="ECO:0000259" key="1">
    <source>
        <dbReference type="Pfam" id="PF01507"/>
    </source>
</evidence>
<dbReference type="EMBL" id="QSPV01000023">
    <property type="protein sequence ID" value="RGJ89438.1"/>
    <property type="molecule type" value="Genomic_DNA"/>
</dbReference>
<reference evidence="5 6" key="1">
    <citation type="submission" date="2018-08" db="EMBL/GenBank/DDBJ databases">
        <title>A genome reference for cultivated species of the human gut microbiota.</title>
        <authorList>
            <person name="Zou Y."/>
            <person name="Xue W."/>
            <person name="Luo G."/>
        </authorList>
    </citation>
    <scope>NUCLEOTIDE SEQUENCE [LARGE SCALE GENOMIC DNA]</scope>
    <source>
        <strain evidence="5 6">TM04-30</strain>
    </source>
</reference>
<reference evidence="7 8" key="2">
    <citation type="journal article" date="2019" name="Nat. Med.">
        <title>A library of human gut bacterial isolates paired with longitudinal multiomics data enables mechanistic microbiome research.</title>
        <authorList>
            <person name="Poyet M."/>
            <person name="Groussin M."/>
            <person name="Gibbons S.M."/>
            <person name="Avila-Pacheco J."/>
            <person name="Jiang X."/>
            <person name="Kearney S.M."/>
            <person name="Perrotta A.R."/>
            <person name="Berdy B."/>
            <person name="Zhao S."/>
            <person name="Lieberman T.D."/>
            <person name="Swanson P.K."/>
            <person name="Smith M."/>
            <person name="Roesemann S."/>
            <person name="Alexander J.E."/>
            <person name="Rich S.A."/>
            <person name="Livny J."/>
            <person name="Vlamakis H."/>
            <person name="Clish C."/>
            <person name="Bullock K."/>
            <person name="Deik A."/>
            <person name="Scott J."/>
            <person name="Pierce K.A."/>
            <person name="Xavier R.J."/>
            <person name="Alm E.J."/>
        </authorList>
    </citation>
    <scope>NUCLEOTIDE SEQUENCE [LARGE SCALE GENOMIC DNA]</scope>
    <source>
        <strain evidence="2 7">BIOML-A42</strain>
        <strain evidence="3 8">BIOML-A5</strain>
    </source>
</reference>
<dbReference type="InterPro" id="IPR002500">
    <property type="entry name" value="PAPS_reduct_dom"/>
</dbReference>
<dbReference type="GO" id="GO:0003824">
    <property type="term" value="F:catalytic activity"/>
    <property type="evidence" value="ECO:0007669"/>
    <property type="project" value="InterPro"/>
</dbReference>
<dbReference type="RefSeq" id="WP_061412747.1">
    <property type="nucleotide sequence ID" value="NZ_CACRTC010000007.1"/>
</dbReference>
<reference evidence="4" key="3">
    <citation type="submission" date="2022-10" db="EMBL/GenBank/DDBJ databases">
        <title>Human gut microbiome strain richness.</title>
        <authorList>
            <person name="Chen-Liaw A."/>
        </authorList>
    </citation>
    <scope>NUCLEOTIDE SEQUENCE</scope>
    <source>
        <strain evidence="4">A1_m1001262Bd0_191120</strain>
    </source>
</reference>
<evidence type="ECO:0000313" key="7">
    <source>
        <dbReference type="Proteomes" id="UP000432488"/>
    </source>
</evidence>
<evidence type="ECO:0000313" key="5">
    <source>
        <dbReference type="EMBL" id="RGJ89438.1"/>
    </source>
</evidence>